<proteinExistence type="predicted"/>
<accession>A0A4R9ACT6</accession>
<comment type="caution">
    <text evidence="2">The sequence shown here is derived from an EMBL/GenBank/DDBJ whole genome shotgun (WGS) entry which is preliminary data.</text>
</comment>
<organism evidence="2 3">
    <name type="scientific">Cryobacterium frigoriphilum</name>
    <dbReference type="NCBI Taxonomy" id="1259150"/>
    <lineage>
        <taxon>Bacteria</taxon>
        <taxon>Bacillati</taxon>
        <taxon>Actinomycetota</taxon>
        <taxon>Actinomycetes</taxon>
        <taxon>Micrococcales</taxon>
        <taxon>Microbacteriaceae</taxon>
        <taxon>Cryobacterium</taxon>
    </lineage>
</organism>
<dbReference type="OrthoDB" id="4988283at2"/>
<sequence>MDVSLESRVGQEVDSWLRWLPRWRPGTHRARTRLCRQCFGSPVIASAGLAEDVPHSVQHALTMRMKGIVEALVDDFTTENLPMLARELRRSEERRARRPYRPAEGLDPEFSGLDLDPPPADDAPFLFTFAELADAEPDVAPEVPAVAAPAHPLPPLSAADKVAMRAELARADDFATRVGRALCVELARHRERMRSAVAEYVEPQVQSLLADLESSLDSPQWPRD</sequence>
<evidence type="ECO:0000256" key="1">
    <source>
        <dbReference type="SAM" id="MobiDB-lite"/>
    </source>
</evidence>
<protein>
    <submittedName>
        <fullName evidence="2">Spermidine/putrescine ABC transporter substrate-binding protein</fullName>
    </submittedName>
</protein>
<name>A0A4R9ACT6_9MICO</name>
<keyword evidence="3" id="KW-1185">Reference proteome</keyword>
<evidence type="ECO:0000313" key="2">
    <source>
        <dbReference type="EMBL" id="TFD56088.1"/>
    </source>
</evidence>
<reference evidence="2 3" key="1">
    <citation type="submission" date="2019-03" db="EMBL/GenBank/DDBJ databases">
        <title>Genomics of glacier-inhabiting Cryobacterium strains.</title>
        <authorList>
            <person name="Liu Q."/>
            <person name="Xin Y.-H."/>
        </authorList>
    </citation>
    <scope>NUCLEOTIDE SEQUENCE [LARGE SCALE GENOMIC DNA]</scope>
    <source>
        <strain evidence="2 3">Hh14</strain>
    </source>
</reference>
<gene>
    <name evidence="2" type="ORF">E3T55_00115</name>
</gene>
<dbReference type="AlphaFoldDB" id="A0A4R9ACT6"/>
<evidence type="ECO:0000313" key="3">
    <source>
        <dbReference type="Proteomes" id="UP000297447"/>
    </source>
</evidence>
<dbReference type="Proteomes" id="UP000297447">
    <property type="component" value="Unassembled WGS sequence"/>
</dbReference>
<dbReference type="EMBL" id="SOHE01000002">
    <property type="protein sequence ID" value="TFD56088.1"/>
    <property type="molecule type" value="Genomic_DNA"/>
</dbReference>
<feature type="region of interest" description="Disordered" evidence="1">
    <location>
        <begin position="92"/>
        <end position="111"/>
    </location>
</feature>
<dbReference type="RefSeq" id="WP_134517569.1">
    <property type="nucleotide sequence ID" value="NZ_SOHE01000002.1"/>
</dbReference>